<dbReference type="RefSeq" id="WP_380018942.1">
    <property type="nucleotide sequence ID" value="NZ_JBHSHD010000003.1"/>
</dbReference>
<feature type="chain" id="PRO_5046949962" evidence="2">
    <location>
        <begin position="22"/>
        <end position="141"/>
    </location>
</feature>
<feature type="compositionally biased region" description="Basic and acidic residues" evidence="1">
    <location>
        <begin position="121"/>
        <end position="131"/>
    </location>
</feature>
<name>A0ABV9QR28_9GAMM</name>
<organism evidence="3 4">
    <name type="scientific">Dokdonella ginsengisoli</name>
    <dbReference type="NCBI Taxonomy" id="363846"/>
    <lineage>
        <taxon>Bacteria</taxon>
        <taxon>Pseudomonadati</taxon>
        <taxon>Pseudomonadota</taxon>
        <taxon>Gammaproteobacteria</taxon>
        <taxon>Lysobacterales</taxon>
        <taxon>Rhodanobacteraceae</taxon>
        <taxon>Dokdonella</taxon>
    </lineage>
</organism>
<evidence type="ECO:0000313" key="4">
    <source>
        <dbReference type="Proteomes" id="UP001595886"/>
    </source>
</evidence>
<evidence type="ECO:0000256" key="2">
    <source>
        <dbReference type="SAM" id="SignalP"/>
    </source>
</evidence>
<dbReference type="Proteomes" id="UP001595886">
    <property type="component" value="Unassembled WGS sequence"/>
</dbReference>
<keyword evidence="2" id="KW-0732">Signal</keyword>
<keyword evidence="4" id="KW-1185">Reference proteome</keyword>
<dbReference type="EMBL" id="JBHSHD010000003">
    <property type="protein sequence ID" value="MFC4819193.1"/>
    <property type="molecule type" value="Genomic_DNA"/>
</dbReference>
<evidence type="ECO:0000256" key="1">
    <source>
        <dbReference type="SAM" id="MobiDB-lite"/>
    </source>
</evidence>
<evidence type="ECO:0000313" key="3">
    <source>
        <dbReference type="EMBL" id="MFC4819193.1"/>
    </source>
</evidence>
<sequence length="141" mass="15240">MKTPLAGLLCGVLLLGGAAQAATPQTQKKSLEKFAPYLQDPVDQFAFPSLYKWQLASEDKVAVWSSADDAYLLTVQTPCEQLQSAAQIELTQQASHTVTRQVDSVTAGSARCRILEIEPIDVRRMDGKPPKPAEPAGDEVS</sequence>
<feature type="signal peptide" evidence="2">
    <location>
        <begin position="1"/>
        <end position="21"/>
    </location>
</feature>
<proteinExistence type="predicted"/>
<accession>A0ABV9QR28</accession>
<feature type="region of interest" description="Disordered" evidence="1">
    <location>
        <begin position="121"/>
        <end position="141"/>
    </location>
</feature>
<gene>
    <name evidence="3" type="ORF">ACFO6Q_02585</name>
</gene>
<comment type="caution">
    <text evidence="3">The sequence shown here is derived from an EMBL/GenBank/DDBJ whole genome shotgun (WGS) entry which is preliminary data.</text>
</comment>
<protein>
    <submittedName>
        <fullName evidence="3">DUF6491 family protein</fullName>
    </submittedName>
</protein>
<reference evidence="4" key="1">
    <citation type="journal article" date="2019" name="Int. J. Syst. Evol. Microbiol.">
        <title>The Global Catalogue of Microorganisms (GCM) 10K type strain sequencing project: providing services to taxonomists for standard genome sequencing and annotation.</title>
        <authorList>
            <consortium name="The Broad Institute Genomics Platform"/>
            <consortium name="The Broad Institute Genome Sequencing Center for Infectious Disease"/>
            <person name="Wu L."/>
            <person name="Ma J."/>
        </authorList>
    </citation>
    <scope>NUCLEOTIDE SEQUENCE [LARGE SCALE GENOMIC DNA]</scope>
    <source>
        <strain evidence="4">CCUG 30340</strain>
    </source>
</reference>
<dbReference type="InterPro" id="IPR045500">
    <property type="entry name" value="DUF6491"/>
</dbReference>
<dbReference type="Pfam" id="PF20101">
    <property type="entry name" value="DUF6491"/>
    <property type="match status" value="1"/>
</dbReference>